<evidence type="ECO:0000256" key="1">
    <source>
        <dbReference type="ARBA" id="ARBA00022741"/>
    </source>
</evidence>
<evidence type="ECO:0000259" key="6">
    <source>
        <dbReference type="PROSITE" id="PS51194"/>
    </source>
</evidence>
<name>W3X9M0_PESFW</name>
<protein>
    <recommendedName>
        <fullName evidence="9">Helicase ATP-binding domain-containing protein</fullName>
    </recommendedName>
</protein>
<dbReference type="GO" id="GO:0005524">
    <property type="term" value="F:ATP binding"/>
    <property type="evidence" value="ECO:0007669"/>
    <property type="project" value="UniProtKB-KW"/>
</dbReference>
<organism evidence="7 8">
    <name type="scientific">Pestalotiopsis fici (strain W106-1 / CGMCC3.15140)</name>
    <dbReference type="NCBI Taxonomy" id="1229662"/>
    <lineage>
        <taxon>Eukaryota</taxon>
        <taxon>Fungi</taxon>
        <taxon>Dikarya</taxon>
        <taxon>Ascomycota</taxon>
        <taxon>Pezizomycotina</taxon>
        <taxon>Sordariomycetes</taxon>
        <taxon>Xylariomycetidae</taxon>
        <taxon>Amphisphaeriales</taxon>
        <taxon>Sporocadaceae</taxon>
        <taxon>Pestalotiopsis</taxon>
    </lineage>
</organism>
<evidence type="ECO:0000256" key="4">
    <source>
        <dbReference type="SAM" id="MobiDB-lite"/>
    </source>
</evidence>
<dbReference type="InterPro" id="IPR001650">
    <property type="entry name" value="Helicase_C-like"/>
</dbReference>
<dbReference type="Gene3D" id="3.40.50.10810">
    <property type="entry name" value="Tandem AAA-ATPase domain"/>
    <property type="match status" value="1"/>
</dbReference>
<evidence type="ECO:0000313" key="7">
    <source>
        <dbReference type="EMBL" id="ETS82745.1"/>
    </source>
</evidence>
<dbReference type="PANTHER" id="PTHR45626">
    <property type="entry name" value="TRANSCRIPTION TERMINATION FACTOR 2-RELATED"/>
    <property type="match status" value="1"/>
</dbReference>
<dbReference type="InterPro" id="IPR049730">
    <property type="entry name" value="SNF2/RAD54-like_C"/>
</dbReference>
<dbReference type="InterPro" id="IPR050628">
    <property type="entry name" value="SNF2_RAD54_helicase_TF"/>
</dbReference>
<feature type="region of interest" description="Disordered" evidence="4">
    <location>
        <begin position="1"/>
        <end position="25"/>
    </location>
</feature>
<dbReference type="GO" id="GO:0006281">
    <property type="term" value="P:DNA repair"/>
    <property type="evidence" value="ECO:0007669"/>
    <property type="project" value="TreeGrafter"/>
</dbReference>
<dbReference type="SUPFAM" id="SSF52540">
    <property type="entry name" value="P-loop containing nucleoside triphosphate hydrolases"/>
    <property type="match status" value="2"/>
</dbReference>
<gene>
    <name evidence="7" type="ORF">PFICI_04621</name>
</gene>
<proteinExistence type="predicted"/>
<dbReference type="OMA" id="QIEAMRM"/>
<dbReference type="Pfam" id="PF00271">
    <property type="entry name" value="Helicase_C"/>
    <property type="match status" value="1"/>
</dbReference>
<evidence type="ECO:0000256" key="2">
    <source>
        <dbReference type="ARBA" id="ARBA00022801"/>
    </source>
</evidence>
<evidence type="ECO:0000259" key="5">
    <source>
        <dbReference type="PROSITE" id="PS51192"/>
    </source>
</evidence>
<dbReference type="HOGENOM" id="CLU_000315_2_7_1"/>
<dbReference type="Pfam" id="PF00176">
    <property type="entry name" value="SNF2-rel_dom"/>
    <property type="match status" value="1"/>
</dbReference>
<dbReference type="EMBL" id="KI912111">
    <property type="protein sequence ID" value="ETS82745.1"/>
    <property type="molecule type" value="Genomic_DNA"/>
</dbReference>
<dbReference type="InParanoid" id="W3X9M0"/>
<dbReference type="OrthoDB" id="448448at2759"/>
<dbReference type="RefSeq" id="XP_007831393.1">
    <property type="nucleotide sequence ID" value="XM_007833202.1"/>
</dbReference>
<reference evidence="8" key="1">
    <citation type="journal article" date="2015" name="BMC Genomics">
        <title>Genomic and transcriptomic analysis of the endophytic fungus Pestalotiopsis fici reveals its lifestyle and high potential for synthesis of natural products.</title>
        <authorList>
            <person name="Wang X."/>
            <person name="Zhang X."/>
            <person name="Liu L."/>
            <person name="Xiang M."/>
            <person name="Wang W."/>
            <person name="Sun X."/>
            <person name="Che Y."/>
            <person name="Guo L."/>
            <person name="Liu G."/>
            <person name="Guo L."/>
            <person name="Wang C."/>
            <person name="Yin W.B."/>
            <person name="Stadler M."/>
            <person name="Zhang X."/>
            <person name="Liu X."/>
        </authorList>
    </citation>
    <scope>NUCLEOTIDE SEQUENCE [LARGE SCALE GENOMIC DNA]</scope>
    <source>
        <strain evidence="8">W106-1 / CGMCC3.15140</strain>
    </source>
</reference>
<dbReference type="InterPro" id="IPR014001">
    <property type="entry name" value="Helicase_ATP-bd"/>
</dbReference>
<accession>W3X9M0</accession>
<keyword evidence="8" id="KW-1185">Reference proteome</keyword>
<sequence length="831" mass="93218">MDGPAAKRRKLSPGDHHQDYIADNSISQSIEIPTIESSLLSDDATDASLQSSIPEDEIIGGASTPKTSENTQADVICFGMLYLYTTKTHSTLLRGGAETLRLDTSGQLCSNADEAVATLSSRDTKLLGLLQRESLELEISIRHPETSSVTRTAQSSSFARVILYGLETLGPGLKKVLSNTEYFLQDPVGAGRDVAYVNPQRLFNSAAARTSNVQSDAELAVEQEEISIIDVLAAFTTPVDLEPTEGSHDLLTPLQHHQKQALTFMRNREAGWNLTGDRTDVWSLKENPNGDIGYLNNIDNSLQYQQPPSFRGGILADNMGSGKSLSMIALIAHDRIRRTIGKDDIPLMKHRPCDNKTTLLVMPSSLLQNWQDELNMHLAPKDFKWRCHHGQSRITDIRDLEMLDIVLVTYHTVLSEWRMGQNASILFTSRWNRVILDEAHCIKGPSAVTTQAVCEIQSSSRWAVTGTPIQNNLSDLQSLLKFLQVYPYNNKDTFHNQFTNLWTNGEGILATNRLRQLLGYIMLRRSGGHIVLPDRKDLKMHLSFSEREMETYRAAKEKALEFIDDVLSSHNATRGYKNAVEKINQLRLICNHGFWQPDNGYAKRILEVQGDNTEQWSSTAAHKALNRFPSLGLPIACVECSNLFDHDMSIYESQLLEPMSSIQIYLTRCLRLCPSAANENRHFEQQPYPTKIRALLDNVQKLPKSTKSIVFSFWKSTLDIARTVLNEAGIACVQIDGKVKPKNRKIIFEKFQTDETTRILLLSLSCGAVGLTLTAASRVYLMEPQWNPSLEEQALARVYRIGQKQDVTTIRFLMKDSIEKVLISSQKAPCI</sequence>
<dbReference type="KEGG" id="pfy:PFICI_04621"/>
<dbReference type="SMART" id="SM00487">
    <property type="entry name" value="DEXDc"/>
    <property type="match status" value="1"/>
</dbReference>
<feature type="domain" description="Helicase ATP-binding" evidence="5">
    <location>
        <begin position="304"/>
        <end position="486"/>
    </location>
</feature>
<dbReference type="Proteomes" id="UP000030651">
    <property type="component" value="Unassembled WGS sequence"/>
</dbReference>
<dbReference type="eggNOG" id="KOG1001">
    <property type="taxonomic scope" value="Eukaryota"/>
</dbReference>
<dbReference type="GO" id="GO:0005634">
    <property type="term" value="C:nucleus"/>
    <property type="evidence" value="ECO:0007669"/>
    <property type="project" value="TreeGrafter"/>
</dbReference>
<feature type="compositionally biased region" description="Basic residues" evidence="4">
    <location>
        <begin position="1"/>
        <end position="11"/>
    </location>
</feature>
<keyword evidence="2" id="KW-0378">Hydrolase</keyword>
<dbReference type="GeneID" id="19269634"/>
<dbReference type="InterPro" id="IPR027417">
    <property type="entry name" value="P-loop_NTPase"/>
</dbReference>
<dbReference type="Gene3D" id="3.40.50.300">
    <property type="entry name" value="P-loop containing nucleotide triphosphate hydrolases"/>
    <property type="match status" value="1"/>
</dbReference>
<dbReference type="PROSITE" id="PS51194">
    <property type="entry name" value="HELICASE_CTER"/>
    <property type="match status" value="1"/>
</dbReference>
<evidence type="ECO:0000256" key="3">
    <source>
        <dbReference type="ARBA" id="ARBA00022840"/>
    </source>
</evidence>
<keyword evidence="3" id="KW-0067">ATP-binding</keyword>
<dbReference type="CDD" id="cd18793">
    <property type="entry name" value="SF2_C_SNF"/>
    <property type="match status" value="1"/>
</dbReference>
<evidence type="ECO:0008006" key="9">
    <source>
        <dbReference type="Google" id="ProtNLM"/>
    </source>
</evidence>
<dbReference type="InterPro" id="IPR000330">
    <property type="entry name" value="SNF2_N"/>
</dbReference>
<feature type="domain" description="Helicase C-terminal" evidence="6">
    <location>
        <begin position="691"/>
        <end position="831"/>
    </location>
</feature>
<dbReference type="SMART" id="SM00490">
    <property type="entry name" value="HELICc"/>
    <property type="match status" value="1"/>
</dbReference>
<dbReference type="PROSITE" id="PS51192">
    <property type="entry name" value="HELICASE_ATP_BIND_1"/>
    <property type="match status" value="1"/>
</dbReference>
<dbReference type="InterPro" id="IPR038718">
    <property type="entry name" value="SNF2-like_sf"/>
</dbReference>
<dbReference type="PANTHER" id="PTHR45626:SF22">
    <property type="entry name" value="DNA REPAIR PROTEIN RAD5"/>
    <property type="match status" value="1"/>
</dbReference>
<dbReference type="CDD" id="cd18008">
    <property type="entry name" value="DEXDc_SHPRH-like"/>
    <property type="match status" value="1"/>
</dbReference>
<dbReference type="STRING" id="1229662.W3X9M0"/>
<dbReference type="GO" id="GO:0016787">
    <property type="term" value="F:hydrolase activity"/>
    <property type="evidence" value="ECO:0007669"/>
    <property type="project" value="UniProtKB-KW"/>
</dbReference>
<dbReference type="GO" id="GO:0008094">
    <property type="term" value="F:ATP-dependent activity, acting on DNA"/>
    <property type="evidence" value="ECO:0007669"/>
    <property type="project" value="TreeGrafter"/>
</dbReference>
<keyword evidence="1" id="KW-0547">Nucleotide-binding</keyword>
<dbReference type="AlphaFoldDB" id="W3X9M0"/>
<evidence type="ECO:0000313" key="8">
    <source>
        <dbReference type="Proteomes" id="UP000030651"/>
    </source>
</evidence>